<organism evidence="2">
    <name type="scientific">marine sediment metagenome</name>
    <dbReference type="NCBI Taxonomy" id="412755"/>
    <lineage>
        <taxon>unclassified sequences</taxon>
        <taxon>metagenomes</taxon>
        <taxon>ecological metagenomes</taxon>
    </lineage>
</organism>
<feature type="transmembrane region" description="Helical" evidence="1">
    <location>
        <begin position="99"/>
        <end position="122"/>
    </location>
</feature>
<feature type="transmembrane region" description="Helical" evidence="1">
    <location>
        <begin position="37"/>
        <end position="58"/>
    </location>
</feature>
<accession>X0WRC6</accession>
<name>X0WRC6_9ZZZZ</name>
<dbReference type="AlphaFoldDB" id="X0WRC6"/>
<dbReference type="EMBL" id="BARS01037748">
    <property type="protein sequence ID" value="GAG15256.1"/>
    <property type="molecule type" value="Genomic_DNA"/>
</dbReference>
<evidence type="ECO:0008006" key="3">
    <source>
        <dbReference type="Google" id="ProtNLM"/>
    </source>
</evidence>
<gene>
    <name evidence="2" type="ORF">S01H1_57842</name>
</gene>
<keyword evidence="1" id="KW-0812">Transmembrane</keyword>
<keyword evidence="1" id="KW-1133">Transmembrane helix</keyword>
<proteinExistence type="predicted"/>
<evidence type="ECO:0000256" key="1">
    <source>
        <dbReference type="SAM" id="Phobius"/>
    </source>
</evidence>
<sequence>MEKYRRDMGAETKPRSRGIQVDRSALVHATRSSAKQLASLLPILVGVVLLIGLFSTFVSKQFLASIFSGNLTLDTLWGACFGSILAGNPINSYVIGRELLKYGISLFAVTALIITWVTVGLVQLPAEIAALGRRFALLRNGLSFILSIPIAILTVVILNLIGR</sequence>
<comment type="caution">
    <text evidence="2">The sequence shown here is derived from an EMBL/GenBank/DDBJ whole genome shotgun (WGS) entry which is preliminary data.</text>
</comment>
<protein>
    <recommendedName>
        <fullName evidence="3">Permease</fullName>
    </recommendedName>
</protein>
<evidence type="ECO:0000313" key="2">
    <source>
        <dbReference type="EMBL" id="GAG15256.1"/>
    </source>
</evidence>
<feature type="transmembrane region" description="Helical" evidence="1">
    <location>
        <begin position="142"/>
        <end position="161"/>
    </location>
</feature>
<keyword evidence="1" id="KW-0472">Membrane</keyword>
<feature type="transmembrane region" description="Helical" evidence="1">
    <location>
        <begin position="64"/>
        <end position="87"/>
    </location>
</feature>
<reference evidence="2" key="1">
    <citation type="journal article" date="2014" name="Front. Microbiol.">
        <title>High frequency of phylogenetically diverse reductive dehalogenase-homologous genes in deep subseafloor sedimentary metagenomes.</title>
        <authorList>
            <person name="Kawai M."/>
            <person name="Futagami T."/>
            <person name="Toyoda A."/>
            <person name="Takaki Y."/>
            <person name="Nishi S."/>
            <person name="Hori S."/>
            <person name="Arai W."/>
            <person name="Tsubouchi T."/>
            <person name="Morono Y."/>
            <person name="Uchiyama I."/>
            <person name="Ito T."/>
            <person name="Fujiyama A."/>
            <person name="Inagaki F."/>
            <person name="Takami H."/>
        </authorList>
    </citation>
    <scope>NUCLEOTIDE SEQUENCE</scope>
    <source>
        <strain evidence="2">Expedition CK06-06</strain>
    </source>
</reference>